<reference evidence="2 3" key="1">
    <citation type="journal article" date="2024" name="Microbiology">
        <title>Methylomarinum rosea sp. nov., a novel halophilic methanotrophic bacterium from the hypersaline Lake Elton.</title>
        <authorList>
            <person name="Suleimanov R.Z."/>
            <person name="Oshkin I.Y."/>
            <person name="Danilova O.V."/>
            <person name="Suzina N.E."/>
            <person name="Dedysh S.N."/>
        </authorList>
    </citation>
    <scope>NUCLEOTIDE SEQUENCE [LARGE SCALE GENOMIC DNA]</scope>
    <source>
        <strain evidence="2 3">Ch1-1</strain>
    </source>
</reference>
<name>A0AAU7NTI1_9GAMM</name>
<dbReference type="RefSeq" id="WP_305906976.1">
    <property type="nucleotide sequence ID" value="NZ_CP157743.1"/>
</dbReference>
<keyword evidence="1" id="KW-0732">Signal</keyword>
<dbReference type="PROSITE" id="PS51257">
    <property type="entry name" value="PROKAR_LIPOPROTEIN"/>
    <property type="match status" value="1"/>
</dbReference>
<evidence type="ECO:0000256" key="1">
    <source>
        <dbReference type="SAM" id="SignalP"/>
    </source>
</evidence>
<dbReference type="KEGG" id="mech:Q9L42_018245"/>
<dbReference type="Proteomes" id="UP001225378">
    <property type="component" value="Chromosome"/>
</dbReference>
<sequence length="128" mass="14954">MLKINGFLMLLMVTALSCSRVAEADPHYRGGRYLGHRHSHPRFSFYLGTPYPRPYYPYYPYYYPYYPPAIVTVPSEPPVYIERQTPQSSQQLPAGYWYYCTDPEGYYPYVKECSSGWRQVDPAPPSSK</sequence>
<organism evidence="2 3">
    <name type="scientific">Methylomarinum roseum</name>
    <dbReference type="NCBI Taxonomy" id="3067653"/>
    <lineage>
        <taxon>Bacteria</taxon>
        <taxon>Pseudomonadati</taxon>
        <taxon>Pseudomonadota</taxon>
        <taxon>Gammaproteobacteria</taxon>
        <taxon>Methylococcales</taxon>
        <taxon>Methylococcaceae</taxon>
        <taxon>Methylomarinum</taxon>
    </lineage>
</organism>
<dbReference type="EMBL" id="CP157743">
    <property type="protein sequence ID" value="XBS20267.1"/>
    <property type="molecule type" value="Genomic_DNA"/>
</dbReference>
<keyword evidence="3" id="KW-1185">Reference proteome</keyword>
<evidence type="ECO:0000313" key="2">
    <source>
        <dbReference type="EMBL" id="XBS20267.1"/>
    </source>
</evidence>
<feature type="chain" id="PRO_5043649920" description="Lipoprotein" evidence="1">
    <location>
        <begin position="25"/>
        <end position="128"/>
    </location>
</feature>
<feature type="signal peptide" evidence="1">
    <location>
        <begin position="1"/>
        <end position="24"/>
    </location>
</feature>
<proteinExistence type="predicted"/>
<dbReference type="AlphaFoldDB" id="A0AAU7NTI1"/>
<evidence type="ECO:0000313" key="3">
    <source>
        <dbReference type="Proteomes" id="UP001225378"/>
    </source>
</evidence>
<protein>
    <recommendedName>
        <fullName evidence="4">Lipoprotein</fullName>
    </recommendedName>
</protein>
<accession>A0AAU7NTI1</accession>
<gene>
    <name evidence="2" type="ORF">Q9L42_018245</name>
</gene>
<evidence type="ECO:0008006" key="4">
    <source>
        <dbReference type="Google" id="ProtNLM"/>
    </source>
</evidence>